<feature type="active site" evidence="5">
    <location>
        <position position="445"/>
    </location>
</feature>
<keyword evidence="8" id="KW-1185">Reference proteome</keyword>
<dbReference type="Pfam" id="PF01938">
    <property type="entry name" value="TRAM"/>
    <property type="match status" value="1"/>
</dbReference>
<reference evidence="8" key="1">
    <citation type="submission" date="2020-08" db="EMBL/GenBank/DDBJ databases">
        <title>Lacibacter sp. S13-6-6 genome sequencing.</title>
        <authorList>
            <person name="Jin L."/>
        </authorList>
    </citation>
    <scope>NUCLEOTIDE SEQUENCE [LARGE SCALE GENOMIC DNA]</scope>
    <source>
        <strain evidence="8">S13-6-6</strain>
    </source>
</reference>
<dbReference type="SUPFAM" id="SSF53335">
    <property type="entry name" value="S-adenosyl-L-methionine-dependent methyltransferases"/>
    <property type="match status" value="1"/>
</dbReference>
<dbReference type="InterPro" id="IPR002792">
    <property type="entry name" value="TRAM_dom"/>
</dbReference>
<dbReference type="PROSITE" id="PS01230">
    <property type="entry name" value="TRMA_1"/>
    <property type="match status" value="1"/>
</dbReference>
<dbReference type="Pfam" id="PF05958">
    <property type="entry name" value="tRNA_U5-meth_tr"/>
    <property type="match status" value="1"/>
</dbReference>
<dbReference type="NCBIfam" id="TIGR00479">
    <property type="entry name" value="rumA"/>
    <property type="match status" value="1"/>
</dbReference>
<dbReference type="AlphaFoldDB" id="A0A7G5XH88"/>
<keyword evidence="1 4" id="KW-0489">Methyltransferase</keyword>
<dbReference type="Proteomes" id="UP000515344">
    <property type="component" value="Chromosome"/>
</dbReference>
<dbReference type="PROSITE" id="PS01231">
    <property type="entry name" value="TRMA_2"/>
    <property type="match status" value="1"/>
</dbReference>
<evidence type="ECO:0000256" key="5">
    <source>
        <dbReference type="PROSITE-ProRule" id="PRU10015"/>
    </source>
</evidence>
<dbReference type="CDD" id="cd02440">
    <property type="entry name" value="AdoMet_MTases"/>
    <property type="match status" value="1"/>
</dbReference>
<feature type="binding site" evidence="4">
    <location>
        <position position="369"/>
    </location>
    <ligand>
        <name>S-adenosyl-L-methionine</name>
        <dbReference type="ChEBI" id="CHEBI:59789"/>
    </ligand>
</feature>
<dbReference type="FunFam" id="3.40.50.150:FF:000009">
    <property type="entry name" value="23S rRNA (Uracil(1939)-C(5))-methyltransferase RlmD"/>
    <property type="match status" value="1"/>
</dbReference>
<proteinExistence type="inferred from homology"/>
<feature type="binding site" evidence="4">
    <location>
        <position position="319"/>
    </location>
    <ligand>
        <name>S-adenosyl-L-methionine</name>
        <dbReference type="ChEBI" id="CHEBI:59789"/>
    </ligand>
</feature>
<dbReference type="Gene3D" id="2.40.50.140">
    <property type="entry name" value="Nucleic acid-binding proteins"/>
    <property type="match status" value="1"/>
</dbReference>
<dbReference type="PROSITE" id="PS50926">
    <property type="entry name" value="TRAM"/>
    <property type="match status" value="1"/>
</dbReference>
<evidence type="ECO:0000256" key="3">
    <source>
        <dbReference type="ARBA" id="ARBA00022691"/>
    </source>
</evidence>
<dbReference type="GO" id="GO:0070475">
    <property type="term" value="P:rRNA base methylation"/>
    <property type="evidence" value="ECO:0007669"/>
    <property type="project" value="TreeGrafter"/>
</dbReference>
<dbReference type="InterPro" id="IPR029063">
    <property type="entry name" value="SAM-dependent_MTases_sf"/>
</dbReference>
<accession>A0A7G5XH88</accession>
<evidence type="ECO:0000313" key="8">
    <source>
        <dbReference type="Proteomes" id="UP000515344"/>
    </source>
</evidence>
<gene>
    <name evidence="7" type="primary">rlmD</name>
    <name evidence="7" type="ORF">H4075_01185</name>
</gene>
<dbReference type="EC" id="2.1.1.190" evidence="7"/>
<dbReference type="PANTHER" id="PTHR11061:SF30">
    <property type="entry name" value="TRNA (URACIL(54)-C(5))-METHYLTRANSFERASE"/>
    <property type="match status" value="1"/>
</dbReference>
<feature type="binding site" evidence="4">
    <location>
        <position position="348"/>
    </location>
    <ligand>
        <name>S-adenosyl-L-methionine</name>
        <dbReference type="ChEBI" id="CHEBI:59789"/>
    </ligand>
</feature>
<dbReference type="PANTHER" id="PTHR11061">
    <property type="entry name" value="RNA M5U METHYLTRANSFERASE"/>
    <property type="match status" value="1"/>
</dbReference>
<dbReference type="InterPro" id="IPR010280">
    <property type="entry name" value="U5_MeTrfase_fam"/>
</dbReference>
<keyword evidence="3 4" id="KW-0949">S-adenosyl-L-methionine</keyword>
<sequence length="488" mass="55717">MRKKQKIRILEQVKVEDYAAEGKSIARVEGKVVFIEGAVPGDVVNVQLGKSKKDWAEGKAVHFHEYSPERTTPFCDHFGLCGGCKWQMLPYEKQLEYKQREVEQNLKRIGRIELPELLPIVGAKQTKYYRNKLEYTFSNKRYLTRDELLKKDEERAKAAQASVSTEEIEPAPPPADVALGFHVPKIFDKVIDIHTCYLQQEPNNAIRNFVREFAKKHGFSFYDIKAHEGWLRTMIFRMTTTGEVMVNITFGYEDVPNRELLFNAMLAEFPEITTLLYTINPKWNDSIYDLQPETFFGSGHVNEKLEEFVFKIGPKSFFQTNTKQGEELYKVTRDFAKLTGNETLYDLYCGTGSIGIFCSKGAKKIIGVEAVAEAIEDAKLNAQTNGLTNTSFYAGDVIDICNDDFFAAHGRPDVIITDPPRVGMHEKLVKKLLEIEAPRIVYVSCNPATQARDLQLLNEKYVVEQLQPVDMFPHTHHIENVAALVLRK</sequence>
<dbReference type="InterPro" id="IPR030391">
    <property type="entry name" value="MeTrfase_TrmA_CS"/>
</dbReference>
<feature type="binding site" evidence="4">
    <location>
        <position position="418"/>
    </location>
    <ligand>
        <name>S-adenosyl-L-methionine</name>
        <dbReference type="ChEBI" id="CHEBI:59789"/>
    </ligand>
</feature>
<dbReference type="SUPFAM" id="SSF50249">
    <property type="entry name" value="Nucleic acid-binding proteins"/>
    <property type="match status" value="1"/>
</dbReference>
<evidence type="ECO:0000259" key="6">
    <source>
        <dbReference type="PROSITE" id="PS50926"/>
    </source>
</evidence>
<protein>
    <submittedName>
        <fullName evidence="7">23S rRNA (Uracil(1939)-C(5))-methyltransferase RlmD</fullName>
        <ecNumber evidence="7">2.1.1.190</ecNumber>
    </submittedName>
</protein>
<dbReference type="PROSITE" id="PS51687">
    <property type="entry name" value="SAM_MT_RNA_M5U"/>
    <property type="match status" value="1"/>
</dbReference>
<dbReference type="EMBL" id="CP060007">
    <property type="protein sequence ID" value="QNA44841.1"/>
    <property type="molecule type" value="Genomic_DNA"/>
</dbReference>
<evidence type="ECO:0000313" key="7">
    <source>
        <dbReference type="EMBL" id="QNA44841.1"/>
    </source>
</evidence>
<evidence type="ECO:0000256" key="2">
    <source>
        <dbReference type="ARBA" id="ARBA00022679"/>
    </source>
</evidence>
<dbReference type="KEGG" id="lacs:H4075_01185"/>
<dbReference type="RefSeq" id="WP_182803376.1">
    <property type="nucleotide sequence ID" value="NZ_CP060007.1"/>
</dbReference>
<comment type="similarity">
    <text evidence="4">Belongs to the class I-like SAM-binding methyltransferase superfamily. RNA M5U methyltransferase family.</text>
</comment>
<evidence type="ECO:0000256" key="4">
    <source>
        <dbReference type="PROSITE-ProRule" id="PRU01024"/>
    </source>
</evidence>
<dbReference type="InterPro" id="IPR030390">
    <property type="entry name" value="MeTrfase_TrmA_AS"/>
</dbReference>
<name>A0A7G5XH88_9BACT</name>
<dbReference type="Gene3D" id="2.40.50.1070">
    <property type="match status" value="1"/>
</dbReference>
<feature type="active site" description="Nucleophile" evidence="4">
    <location>
        <position position="445"/>
    </location>
</feature>
<organism evidence="7 8">
    <name type="scientific">Lacibacter sediminis</name>
    <dbReference type="NCBI Taxonomy" id="2760713"/>
    <lineage>
        <taxon>Bacteria</taxon>
        <taxon>Pseudomonadati</taxon>
        <taxon>Bacteroidota</taxon>
        <taxon>Chitinophagia</taxon>
        <taxon>Chitinophagales</taxon>
        <taxon>Chitinophagaceae</taxon>
        <taxon>Lacibacter</taxon>
    </lineage>
</organism>
<dbReference type="GO" id="GO:0070041">
    <property type="term" value="F:rRNA (uridine-C5-)-methyltransferase activity"/>
    <property type="evidence" value="ECO:0007669"/>
    <property type="project" value="TreeGrafter"/>
</dbReference>
<evidence type="ECO:0000256" key="1">
    <source>
        <dbReference type="ARBA" id="ARBA00022603"/>
    </source>
</evidence>
<dbReference type="InterPro" id="IPR012340">
    <property type="entry name" value="NA-bd_OB-fold"/>
</dbReference>
<dbReference type="Gene3D" id="3.40.50.150">
    <property type="entry name" value="Vaccinia Virus protein VP39"/>
    <property type="match status" value="1"/>
</dbReference>
<feature type="domain" description="TRAM" evidence="6">
    <location>
        <begin position="4"/>
        <end position="62"/>
    </location>
</feature>
<keyword evidence="2 4" id="KW-0808">Transferase</keyword>